<protein>
    <recommendedName>
        <fullName evidence="8">7-carboxy-7-deazaguanine synthase</fullName>
        <shortName evidence="8">CDG synthase</shortName>
        <ecNumber evidence="8">4.3.99.3</ecNumber>
    </recommendedName>
    <alternativeName>
        <fullName evidence="8">Queuosine biosynthesis protein QueE</fullName>
    </alternativeName>
</protein>
<evidence type="ECO:0000313" key="11">
    <source>
        <dbReference type="Proteomes" id="UP001207408"/>
    </source>
</evidence>
<comment type="caution">
    <text evidence="8">Lacks conserved residue(s) required for the propagation of feature annotation.</text>
</comment>
<feature type="domain" description="Radical SAM core" evidence="9">
    <location>
        <begin position="63"/>
        <end position="302"/>
    </location>
</feature>
<dbReference type="AlphaFoldDB" id="A0AAE3MDG5"/>
<dbReference type="Gene3D" id="3.20.20.70">
    <property type="entry name" value="Aldolase class I"/>
    <property type="match status" value="1"/>
</dbReference>
<dbReference type="GO" id="GO:0008616">
    <property type="term" value="P:tRNA queuosine(34) biosynthetic process"/>
    <property type="evidence" value="ECO:0007669"/>
    <property type="project" value="UniProtKB-UniRule"/>
</dbReference>
<evidence type="ECO:0000256" key="8">
    <source>
        <dbReference type="HAMAP-Rule" id="MF_00917"/>
    </source>
</evidence>
<dbReference type="PANTHER" id="PTHR42836">
    <property type="entry name" value="7-CARBOXY-7-DEAZAGUANINE SYNTHASE"/>
    <property type="match status" value="1"/>
</dbReference>
<keyword evidence="2 8" id="KW-0949">S-adenosyl-L-methionine</keyword>
<dbReference type="InterPro" id="IPR013785">
    <property type="entry name" value="Aldolase_TIM"/>
</dbReference>
<dbReference type="PANTHER" id="PTHR42836:SF1">
    <property type="entry name" value="7-CARBOXY-7-DEAZAGUANINE SYNTHASE"/>
    <property type="match status" value="1"/>
</dbReference>
<comment type="similarity">
    <text evidence="8">Belongs to the radical SAM superfamily. 7-carboxy-7-deazaguanine synthase family.</text>
</comment>
<evidence type="ECO:0000256" key="2">
    <source>
        <dbReference type="ARBA" id="ARBA00022691"/>
    </source>
</evidence>
<feature type="binding site" evidence="8">
    <location>
        <position position="92"/>
    </location>
    <ligand>
        <name>[4Fe-4S] cluster</name>
        <dbReference type="ChEBI" id="CHEBI:49883"/>
        <note>4Fe-4S-S-AdoMet</note>
    </ligand>
</feature>
<keyword evidence="11" id="KW-1185">Reference proteome</keyword>
<keyword evidence="7 8" id="KW-0456">Lyase</keyword>
<dbReference type="CDD" id="cd01335">
    <property type="entry name" value="Radical_SAM"/>
    <property type="match status" value="1"/>
</dbReference>
<feature type="binding site" evidence="8">
    <location>
        <begin position="57"/>
        <end position="59"/>
    </location>
    <ligand>
        <name>substrate</name>
    </ligand>
</feature>
<keyword evidence="6 8" id="KW-0411">Iron-sulfur</keyword>
<dbReference type="Proteomes" id="UP001207408">
    <property type="component" value="Unassembled WGS sequence"/>
</dbReference>
<gene>
    <name evidence="8" type="primary">queE</name>
    <name evidence="10" type="ORF">OM074_09805</name>
</gene>
<dbReference type="GO" id="GO:1904047">
    <property type="term" value="F:S-adenosyl-L-methionine binding"/>
    <property type="evidence" value="ECO:0007669"/>
    <property type="project" value="UniProtKB-UniRule"/>
</dbReference>
<organism evidence="10 11">
    <name type="scientific">Plebeiibacterium marinum</name>
    <dbReference type="NCBI Taxonomy" id="2992111"/>
    <lineage>
        <taxon>Bacteria</taxon>
        <taxon>Pseudomonadati</taxon>
        <taxon>Bacteroidota</taxon>
        <taxon>Bacteroidia</taxon>
        <taxon>Marinilabiliales</taxon>
        <taxon>Marinilabiliaceae</taxon>
        <taxon>Plebeiibacterium</taxon>
    </lineage>
</organism>
<dbReference type="GO" id="GO:0016840">
    <property type="term" value="F:carbon-nitrogen lyase activity"/>
    <property type="evidence" value="ECO:0007669"/>
    <property type="project" value="UniProtKB-UniRule"/>
</dbReference>
<keyword evidence="8" id="KW-0671">Queuosine biosynthesis</keyword>
<keyword evidence="3 8" id="KW-0479">Metal-binding</keyword>
<evidence type="ECO:0000313" key="10">
    <source>
        <dbReference type="EMBL" id="MCW3805923.1"/>
    </source>
</evidence>
<proteinExistence type="inferred from homology"/>
<evidence type="ECO:0000259" key="9">
    <source>
        <dbReference type="PROSITE" id="PS51918"/>
    </source>
</evidence>
<evidence type="ECO:0000256" key="1">
    <source>
        <dbReference type="ARBA" id="ARBA00022485"/>
    </source>
</evidence>
<dbReference type="RefSeq" id="WP_301199295.1">
    <property type="nucleotide sequence ID" value="NZ_JAPDPI010000017.1"/>
</dbReference>
<reference evidence="10" key="1">
    <citation type="submission" date="2022-10" db="EMBL/GenBank/DDBJ databases">
        <authorList>
            <person name="Yu W.X."/>
        </authorList>
    </citation>
    <scope>NUCLEOTIDE SEQUENCE</scope>
    <source>
        <strain evidence="10">D04</strain>
    </source>
</reference>
<dbReference type="SFLD" id="SFLDS00029">
    <property type="entry name" value="Radical_SAM"/>
    <property type="match status" value="1"/>
</dbReference>
<comment type="subunit">
    <text evidence="8">Homodimer.</text>
</comment>
<dbReference type="EC" id="4.3.99.3" evidence="8"/>
<comment type="caution">
    <text evidence="10">The sequence shown here is derived from an EMBL/GenBank/DDBJ whole genome shotgun (WGS) entry which is preliminary data.</text>
</comment>
<keyword evidence="4 8" id="KW-0460">Magnesium</keyword>
<dbReference type="HAMAP" id="MF_00917">
    <property type="entry name" value="QueE"/>
    <property type="match status" value="1"/>
</dbReference>
<feature type="binding site" evidence="8">
    <location>
        <position position="94"/>
    </location>
    <ligand>
        <name>Mg(2+)</name>
        <dbReference type="ChEBI" id="CHEBI:18420"/>
    </ligand>
</feature>
<dbReference type="GO" id="GO:0000287">
    <property type="term" value="F:magnesium ion binding"/>
    <property type="evidence" value="ECO:0007669"/>
    <property type="project" value="UniProtKB-UniRule"/>
</dbReference>
<feature type="binding site" evidence="8">
    <location>
        <position position="76"/>
    </location>
    <ligand>
        <name>[4Fe-4S] cluster</name>
        <dbReference type="ChEBI" id="CHEBI:49883"/>
        <note>4Fe-4S-S-AdoMet</note>
    </ligand>
</feature>
<evidence type="ECO:0000256" key="3">
    <source>
        <dbReference type="ARBA" id="ARBA00022723"/>
    </source>
</evidence>
<feature type="binding site" evidence="8">
    <location>
        <begin position="178"/>
        <end position="180"/>
    </location>
    <ligand>
        <name>S-adenosyl-L-methionine</name>
        <dbReference type="ChEBI" id="CHEBI:59789"/>
    </ligand>
</feature>
<dbReference type="GO" id="GO:0051539">
    <property type="term" value="F:4 iron, 4 sulfur cluster binding"/>
    <property type="evidence" value="ECO:0007669"/>
    <property type="project" value="UniProtKB-UniRule"/>
</dbReference>
<dbReference type="Pfam" id="PF04055">
    <property type="entry name" value="Radical_SAM"/>
    <property type="match status" value="1"/>
</dbReference>
<feature type="binding site" evidence="8">
    <location>
        <position position="129"/>
    </location>
    <ligand>
        <name>substrate</name>
    </ligand>
</feature>
<comment type="cofactor">
    <cofactor evidence="8">
        <name>S-adenosyl-L-methionine</name>
        <dbReference type="ChEBI" id="CHEBI:59789"/>
    </cofactor>
    <text evidence="8">Binds 1 S-adenosyl-L-methionine per subunit.</text>
</comment>
<comment type="cofactor">
    <cofactor evidence="8">
        <name>[4Fe-4S] cluster</name>
        <dbReference type="ChEBI" id="CHEBI:49883"/>
    </cofactor>
    <text evidence="8">Binds 1 [4Fe-4S] cluster. The cluster is coordinated with 3 cysteines and an exchangeable S-adenosyl-L-methionine.</text>
</comment>
<dbReference type="InterPro" id="IPR058240">
    <property type="entry name" value="rSAM_sf"/>
</dbReference>
<evidence type="ECO:0000256" key="4">
    <source>
        <dbReference type="ARBA" id="ARBA00022842"/>
    </source>
</evidence>
<name>A0AAE3MDG5_9BACT</name>
<dbReference type="PROSITE" id="PS51918">
    <property type="entry name" value="RADICAL_SAM"/>
    <property type="match status" value="1"/>
</dbReference>
<sequence>MELLVGEELKVNHTETGITGSARLVLAGDGVFPITKDKHGNILKHQPNTGIDIAGTIQGEGKLAGTPSLFIRLASCNLRCVWQMDDGSFCKCDTSYASFRPENKSVLQVGDIVDLVRHNIGNMQHVVITGGEPMLQKEGLAELCRLIKKELHLHITVETNGTIFDKEVAQYIDLFSISPKLSNSVPSKDKLEYFAEGETGASKFHHEVRRNLNVLQSYIYFANSLEKDLQLKFVVGKASDAAEIKNDYLDLLMGYSQNDILLMPLGASQQQIAQSTPIVLKMCIQNGWKFTPRVHIDLFGSKQGV</sequence>
<evidence type="ECO:0000256" key="5">
    <source>
        <dbReference type="ARBA" id="ARBA00023004"/>
    </source>
</evidence>
<evidence type="ECO:0000256" key="7">
    <source>
        <dbReference type="ARBA" id="ARBA00023239"/>
    </source>
</evidence>
<accession>A0AAE3MDG5</accession>
<comment type="function">
    <text evidence="8">Catalyzes the complex heterocyclic radical-mediated conversion of 6-carboxy-5,6,7,8-tetrahydropterin (CPH4) to 7-carboxy-7-deazaguanine (CDG), a step common to the biosynthetic pathways of all 7-deazapurine-containing compounds.</text>
</comment>
<dbReference type="EMBL" id="JAPDPI010000017">
    <property type="protein sequence ID" value="MCW3805923.1"/>
    <property type="molecule type" value="Genomic_DNA"/>
</dbReference>
<comment type="catalytic activity">
    <reaction evidence="8">
        <text>6-carboxy-5,6,7,8-tetrahydropterin + H(+) = 7-carboxy-7-carbaguanine + NH4(+)</text>
        <dbReference type="Rhea" id="RHEA:27974"/>
        <dbReference type="ChEBI" id="CHEBI:15378"/>
        <dbReference type="ChEBI" id="CHEBI:28938"/>
        <dbReference type="ChEBI" id="CHEBI:61032"/>
        <dbReference type="ChEBI" id="CHEBI:61036"/>
        <dbReference type="EC" id="4.3.99.3"/>
    </reaction>
</comment>
<feature type="binding site" evidence="8">
    <location>
        <position position="80"/>
    </location>
    <ligand>
        <name>[4Fe-4S] cluster</name>
        <dbReference type="ChEBI" id="CHEBI:49883"/>
        <note>4Fe-4S-S-AdoMet</note>
    </ligand>
</feature>
<dbReference type="InterPro" id="IPR007197">
    <property type="entry name" value="rSAM"/>
</dbReference>
<dbReference type="SUPFAM" id="SSF102114">
    <property type="entry name" value="Radical SAM enzymes"/>
    <property type="match status" value="1"/>
</dbReference>
<dbReference type="InterPro" id="IPR024924">
    <property type="entry name" value="7-CO-7-deazaguanine_synth-like"/>
</dbReference>
<comment type="cofactor">
    <cofactor evidence="8">
        <name>Mg(2+)</name>
        <dbReference type="ChEBI" id="CHEBI:18420"/>
    </cofactor>
</comment>
<keyword evidence="5 8" id="KW-0408">Iron</keyword>
<comment type="pathway">
    <text evidence="8">Purine metabolism; 7-cyano-7-deazaguanine biosynthesis.</text>
</comment>
<evidence type="ECO:0000256" key="6">
    <source>
        <dbReference type="ARBA" id="ARBA00023014"/>
    </source>
</evidence>
<keyword evidence="1 8" id="KW-0004">4Fe-4S</keyword>
<feature type="binding site" evidence="8">
    <location>
        <position position="72"/>
    </location>
    <ligand>
        <name>substrate</name>
    </ligand>
</feature>
<feature type="binding site" evidence="8">
    <location>
        <position position="131"/>
    </location>
    <ligand>
        <name>S-adenosyl-L-methionine</name>
        <dbReference type="ChEBI" id="CHEBI:59789"/>
    </ligand>
</feature>